<keyword evidence="5 8" id="KW-1133">Transmembrane helix</keyword>
<feature type="transmembrane region" description="Helical" evidence="8">
    <location>
        <begin position="37"/>
        <end position="53"/>
    </location>
</feature>
<evidence type="ECO:0000256" key="6">
    <source>
        <dbReference type="ARBA" id="ARBA00023136"/>
    </source>
</evidence>
<evidence type="ECO:0000256" key="4">
    <source>
        <dbReference type="ARBA" id="ARBA00022692"/>
    </source>
</evidence>
<dbReference type="PANTHER" id="PTHR22926">
    <property type="entry name" value="PHOSPHO-N-ACETYLMURAMOYL-PENTAPEPTIDE-TRANSFERASE"/>
    <property type="match status" value="1"/>
</dbReference>
<keyword evidence="4 8" id="KW-0812">Transmembrane</keyword>
<accession>A0A7C0V9U2</accession>
<evidence type="ECO:0000256" key="8">
    <source>
        <dbReference type="SAM" id="Phobius"/>
    </source>
</evidence>
<gene>
    <name evidence="9" type="ORF">ENF18_02095</name>
</gene>
<dbReference type="GO" id="GO:0016780">
    <property type="term" value="F:phosphotransferase activity, for other substituted phosphate groups"/>
    <property type="evidence" value="ECO:0007669"/>
    <property type="project" value="InterPro"/>
</dbReference>
<evidence type="ECO:0000256" key="7">
    <source>
        <dbReference type="PIRSR" id="PIRSR600715-1"/>
    </source>
</evidence>
<feature type="transmembrane region" description="Helical" evidence="8">
    <location>
        <begin position="92"/>
        <end position="109"/>
    </location>
</feature>
<organism evidence="9">
    <name type="scientific">candidate division WOR-3 bacterium</name>
    <dbReference type="NCBI Taxonomy" id="2052148"/>
    <lineage>
        <taxon>Bacteria</taxon>
        <taxon>Bacteria division WOR-3</taxon>
    </lineage>
</organism>
<dbReference type="GO" id="GO:0009103">
    <property type="term" value="P:lipopolysaccharide biosynthetic process"/>
    <property type="evidence" value="ECO:0007669"/>
    <property type="project" value="TreeGrafter"/>
</dbReference>
<feature type="transmembrane region" description="Helical" evidence="8">
    <location>
        <begin position="137"/>
        <end position="156"/>
    </location>
</feature>
<protein>
    <submittedName>
        <fullName evidence="9">Undecaprenyl/decaprenyl-phosphate alpha-N-acetylglucosaminyl 1-phosphate transferase</fullName>
    </submittedName>
</protein>
<keyword evidence="2" id="KW-1003">Cell membrane</keyword>
<comment type="subcellular location">
    <subcellularLocation>
        <location evidence="1">Cell membrane</location>
        <topology evidence="1">Multi-pass membrane protein</topology>
    </subcellularLocation>
</comment>
<feature type="transmembrane region" description="Helical" evidence="8">
    <location>
        <begin position="65"/>
        <end position="85"/>
    </location>
</feature>
<feature type="binding site" evidence="7">
    <location>
        <position position="85"/>
    </location>
    <ligand>
        <name>Mg(2+)</name>
        <dbReference type="ChEBI" id="CHEBI:18420"/>
    </ligand>
</feature>
<dbReference type="GO" id="GO:0044038">
    <property type="term" value="P:cell wall macromolecule biosynthetic process"/>
    <property type="evidence" value="ECO:0007669"/>
    <property type="project" value="TreeGrafter"/>
</dbReference>
<comment type="caution">
    <text evidence="9">The sequence shown here is derived from an EMBL/GenBank/DDBJ whole genome shotgun (WGS) entry which is preliminary data.</text>
</comment>
<feature type="transmembrane region" description="Helical" evidence="8">
    <location>
        <begin position="213"/>
        <end position="233"/>
    </location>
</feature>
<feature type="binding site" evidence="7">
    <location>
        <position position="141"/>
    </location>
    <ligand>
        <name>Mg(2+)</name>
        <dbReference type="ChEBI" id="CHEBI:18420"/>
    </ligand>
</feature>
<evidence type="ECO:0000313" key="9">
    <source>
        <dbReference type="EMBL" id="HDI82567.1"/>
    </source>
</evidence>
<keyword evidence="6 8" id="KW-0472">Membrane</keyword>
<dbReference type="GO" id="GO:0005886">
    <property type="term" value="C:plasma membrane"/>
    <property type="evidence" value="ECO:0007669"/>
    <property type="project" value="UniProtKB-SubCell"/>
</dbReference>
<feature type="transmembrane region" description="Helical" evidence="8">
    <location>
        <begin position="162"/>
        <end position="184"/>
    </location>
</feature>
<dbReference type="PANTHER" id="PTHR22926:SF3">
    <property type="entry name" value="UNDECAPRENYL-PHOSPHATE ALPHA-N-ACETYLGLUCOSAMINYL 1-PHOSPHATE TRANSFERASE"/>
    <property type="match status" value="1"/>
</dbReference>
<dbReference type="AlphaFoldDB" id="A0A7C0V9U2"/>
<comment type="cofactor">
    <cofactor evidence="7">
        <name>Mg(2+)</name>
        <dbReference type="ChEBI" id="CHEBI:18420"/>
    </cofactor>
</comment>
<evidence type="ECO:0000256" key="1">
    <source>
        <dbReference type="ARBA" id="ARBA00004651"/>
    </source>
</evidence>
<keyword evidence="3 9" id="KW-0808">Transferase</keyword>
<evidence type="ECO:0000256" key="3">
    <source>
        <dbReference type="ARBA" id="ARBA00022679"/>
    </source>
</evidence>
<proteinExistence type="predicted"/>
<name>A0A7C0V9U2_UNCW3</name>
<dbReference type="InterPro" id="IPR000715">
    <property type="entry name" value="Glycosyl_transferase_4"/>
</dbReference>
<sequence>LLHKPDWEMLLFFFLSLFLLIFGLLDDIKNLRAELKLFYQGMSGFVFYLLFRPEGYNLGWFTVPAGFYSLIFTIFLFMVIVNGLNFLDGIDGLSSTYTLVMLIFMGIIYGEFNYIYLYIFAGVIAGFLFWNIRKHRVFLGDAGIYFFSSIVMYILLKPDHSYINLFPFGVLFAIPLMDLGGAVVRRLKRGITPLAPDTGHIHHRLLKGFKNHYLVVLIYLIVVTILGFLAILSNNQTQMVWPITGFFFLIWIMMLFLFKWL</sequence>
<dbReference type="GO" id="GO:0071555">
    <property type="term" value="P:cell wall organization"/>
    <property type="evidence" value="ECO:0007669"/>
    <property type="project" value="TreeGrafter"/>
</dbReference>
<keyword evidence="7" id="KW-0479">Metal-binding</keyword>
<dbReference type="Pfam" id="PF00953">
    <property type="entry name" value="Glycos_transf_4"/>
    <property type="match status" value="1"/>
</dbReference>
<evidence type="ECO:0000256" key="2">
    <source>
        <dbReference type="ARBA" id="ARBA00022475"/>
    </source>
</evidence>
<dbReference type="CDD" id="cd06853">
    <property type="entry name" value="GT_WecA_like"/>
    <property type="match status" value="1"/>
</dbReference>
<dbReference type="Proteomes" id="UP000885847">
    <property type="component" value="Unassembled WGS sequence"/>
</dbReference>
<keyword evidence="7" id="KW-0460">Magnesium</keyword>
<reference evidence="9" key="1">
    <citation type="journal article" date="2020" name="mSystems">
        <title>Genome- and Community-Level Interaction Insights into Carbon Utilization and Element Cycling Functions of Hydrothermarchaeota in Hydrothermal Sediment.</title>
        <authorList>
            <person name="Zhou Z."/>
            <person name="Liu Y."/>
            <person name="Xu W."/>
            <person name="Pan J."/>
            <person name="Luo Z.H."/>
            <person name="Li M."/>
        </authorList>
    </citation>
    <scope>NUCLEOTIDE SEQUENCE [LARGE SCALE GENOMIC DNA]</scope>
    <source>
        <strain evidence="9">HyVt-102</strain>
    </source>
</reference>
<dbReference type="EMBL" id="DQWE01000094">
    <property type="protein sequence ID" value="HDI82567.1"/>
    <property type="molecule type" value="Genomic_DNA"/>
</dbReference>
<feature type="transmembrane region" description="Helical" evidence="8">
    <location>
        <begin position="6"/>
        <end position="25"/>
    </location>
</feature>
<evidence type="ECO:0000256" key="5">
    <source>
        <dbReference type="ARBA" id="ARBA00022989"/>
    </source>
</evidence>
<feature type="non-terminal residue" evidence="9">
    <location>
        <position position="1"/>
    </location>
</feature>
<feature type="transmembrane region" description="Helical" evidence="8">
    <location>
        <begin position="239"/>
        <end position="258"/>
    </location>
</feature>
<dbReference type="GO" id="GO:0046872">
    <property type="term" value="F:metal ion binding"/>
    <property type="evidence" value="ECO:0007669"/>
    <property type="project" value="UniProtKB-KW"/>
</dbReference>